<dbReference type="InterPro" id="IPR000537">
    <property type="entry name" value="UbiA_prenyltransferase"/>
</dbReference>
<comment type="subcellular location">
    <subcellularLocation>
        <location evidence="1">Membrane</location>
        <topology evidence="1">Multi-pass membrane protein</topology>
    </subcellularLocation>
</comment>
<dbReference type="AlphaFoldDB" id="A0A1D9LDJ9"/>
<dbReference type="Proteomes" id="UP000178776">
    <property type="component" value="Chromosome"/>
</dbReference>
<dbReference type="Gene3D" id="1.10.357.140">
    <property type="entry name" value="UbiA prenyltransferase"/>
    <property type="match status" value="1"/>
</dbReference>
<proteinExistence type="predicted"/>
<evidence type="ECO:0000256" key="2">
    <source>
        <dbReference type="ARBA" id="ARBA00022475"/>
    </source>
</evidence>
<protein>
    <recommendedName>
        <fullName evidence="9">Prenyltransferase</fullName>
    </recommendedName>
</protein>
<dbReference type="KEGG" id="cvc:BKX93_04590"/>
<feature type="transmembrane region" description="Helical" evidence="6">
    <location>
        <begin position="228"/>
        <end position="253"/>
    </location>
</feature>
<feature type="transmembrane region" description="Helical" evidence="6">
    <location>
        <begin position="93"/>
        <end position="114"/>
    </location>
</feature>
<dbReference type="RefSeq" id="WP_070978912.1">
    <property type="nucleotide sequence ID" value="NZ_CP017707.1"/>
</dbReference>
<accession>A0A1D9LDJ9</accession>
<dbReference type="GO" id="GO:0016020">
    <property type="term" value="C:membrane"/>
    <property type="evidence" value="ECO:0007669"/>
    <property type="project" value="UniProtKB-SubCell"/>
</dbReference>
<dbReference type="InterPro" id="IPR044878">
    <property type="entry name" value="UbiA_sf"/>
</dbReference>
<sequence>MSADAVSSMPAWLRLGRVSNLPTVLSNALAAALLGAASGGHALSSADLAALPPLMLSMCLFYVGGMYLNDAFDREIDARERPQRPIPSGEARAQTVFACGFGMLLAGWLLLGLYGNDHSRFYGALLASSIVVYNVWHKHNPCSPLLMGACRALLCLCVGSAFAGGTPPMLCLAAALLLAHIVGLSHAAKQESLDRIGALWPLAVLGLPPLAYALLALVRFIPDGAPQAWQALTLAALLAIALAAALALAVARMVKRSAPGAVGQAVARMIAAVSLLDGLALAACLPQPAPVAILGCVAAYFATRFLQTYIPGT</sequence>
<evidence type="ECO:0000256" key="1">
    <source>
        <dbReference type="ARBA" id="ARBA00004141"/>
    </source>
</evidence>
<gene>
    <name evidence="7" type="ORF">BKX93_04590</name>
</gene>
<evidence type="ECO:0000256" key="5">
    <source>
        <dbReference type="ARBA" id="ARBA00023136"/>
    </source>
</evidence>
<dbReference type="STRING" id="1108595.BKX93_04590"/>
<dbReference type="GeneID" id="68840489"/>
<keyword evidence="5 6" id="KW-0472">Membrane</keyword>
<dbReference type="Pfam" id="PF01040">
    <property type="entry name" value="UbiA"/>
    <property type="match status" value="1"/>
</dbReference>
<feature type="transmembrane region" description="Helical" evidence="6">
    <location>
        <begin position="52"/>
        <end position="72"/>
    </location>
</feature>
<evidence type="ECO:0008006" key="9">
    <source>
        <dbReference type="Google" id="ProtNLM"/>
    </source>
</evidence>
<evidence type="ECO:0000313" key="8">
    <source>
        <dbReference type="Proteomes" id="UP000178776"/>
    </source>
</evidence>
<keyword evidence="3 6" id="KW-0812">Transmembrane</keyword>
<dbReference type="PANTHER" id="PTHR42723:SF1">
    <property type="entry name" value="CHLOROPHYLL SYNTHASE, CHLOROPLASTIC"/>
    <property type="match status" value="1"/>
</dbReference>
<evidence type="ECO:0000256" key="6">
    <source>
        <dbReference type="SAM" id="Phobius"/>
    </source>
</evidence>
<dbReference type="EMBL" id="CP017707">
    <property type="protein sequence ID" value="AOZ49349.1"/>
    <property type="molecule type" value="Genomic_DNA"/>
</dbReference>
<evidence type="ECO:0000256" key="3">
    <source>
        <dbReference type="ARBA" id="ARBA00022692"/>
    </source>
</evidence>
<feature type="transmembrane region" description="Helical" evidence="6">
    <location>
        <begin position="169"/>
        <end position="187"/>
    </location>
</feature>
<dbReference type="GO" id="GO:0016765">
    <property type="term" value="F:transferase activity, transferring alkyl or aryl (other than methyl) groups"/>
    <property type="evidence" value="ECO:0007669"/>
    <property type="project" value="InterPro"/>
</dbReference>
<dbReference type="InterPro" id="IPR050475">
    <property type="entry name" value="Prenyltransferase_related"/>
</dbReference>
<organism evidence="7 8">
    <name type="scientific">Chromobacterium vaccinii</name>
    <dbReference type="NCBI Taxonomy" id="1108595"/>
    <lineage>
        <taxon>Bacteria</taxon>
        <taxon>Pseudomonadati</taxon>
        <taxon>Pseudomonadota</taxon>
        <taxon>Betaproteobacteria</taxon>
        <taxon>Neisseriales</taxon>
        <taxon>Chromobacteriaceae</taxon>
        <taxon>Chromobacterium</taxon>
    </lineage>
</organism>
<evidence type="ECO:0000313" key="7">
    <source>
        <dbReference type="EMBL" id="AOZ49349.1"/>
    </source>
</evidence>
<keyword evidence="2" id="KW-1003">Cell membrane</keyword>
<feature type="transmembrane region" description="Helical" evidence="6">
    <location>
        <begin position="199"/>
        <end position="222"/>
    </location>
</feature>
<reference evidence="7 8" key="1">
    <citation type="submission" date="2016-10" db="EMBL/GenBank/DDBJ databases">
        <title>Chromobacterium muskegensis sp. nov., an insecticidal bacterium isolated from Sphagnum bogs.</title>
        <authorList>
            <person name="Sparks M.E."/>
            <person name="Blackburn M.B."/>
            <person name="Gundersen-Rindal D.E."/>
            <person name="Mitchell A."/>
            <person name="Farrar R."/>
            <person name="Kuhar D."/>
        </authorList>
    </citation>
    <scope>NUCLEOTIDE SEQUENCE [LARGE SCALE GENOMIC DNA]</scope>
    <source>
        <strain evidence="7 8">21-1</strain>
    </source>
</reference>
<dbReference type="PANTHER" id="PTHR42723">
    <property type="entry name" value="CHLOROPHYLL SYNTHASE"/>
    <property type="match status" value="1"/>
</dbReference>
<keyword evidence="4 6" id="KW-1133">Transmembrane helix</keyword>
<evidence type="ECO:0000256" key="4">
    <source>
        <dbReference type="ARBA" id="ARBA00022989"/>
    </source>
</evidence>
<name>A0A1D9LDJ9_9NEIS</name>